<dbReference type="Proteomes" id="UP001596417">
    <property type="component" value="Unassembled WGS sequence"/>
</dbReference>
<dbReference type="EMBL" id="JBHTAX010000001">
    <property type="protein sequence ID" value="MFC7189486.1"/>
    <property type="molecule type" value="Genomic_DNA"/>
</dbReference>
<sequence length="80" mass="9218">MPRDVRLTPVHKDLSSKLEVDAWKPFTEVMNVGKPLAKITWGPVMDEYYDEMQEVVYGQKKPMKAGADLHSRLKDLETEV</sequence>
<gene>
    <name evidence="1" type="ORF">ACFQL7_06230</name>
</gene>
<protein>
    <submittedName>
        <fullName evidence="1">Uncharacterized protein</fullName>
    </submittedName>
</protein>
<reference evidence="1 2" key="1">
    <citation type="journal article" date="2019" name="Int. J. Syst. Evol. Microbiol.">
        <title>The Global Catalogue of Microorganisms (GCM) 10K type strain sequencing project: providing services to taxonomists for standard genome sequencing and annotation.</title>
        <authorList>
            <consortium name="The Broad Institute Genomics Platform"/>
            <consortium name="The Broad Institute Genome Sequencing Center for Infectious Disease"/>
            <person name="Wu L."/>
            <person name="Ma J."/>
        </authorList>
    </citation>
    <scope>NUCLEOTIDE SEQUENCE [LARGE SCALE GENOMIC DNA]</scope>
    <source>
        <strain evidence="1 2">RDMS1</strain>
    </source>
</reference>
<evidence type="ECO:0000313" key="1">
    <source>
        <dbReference type="EMBL" id="MFC7189486.1"/>
    </source>
</evidence>
<proteinExistence type="predicted"/>
<dbReference type="AlphaFoldDB" id="A0ABD5YJS8"/>
<name>A0ABD5YJS8_9EURY</name>
<keyword evidence="2" id="KW-1185">Reference proteome</keyword>
<accession>A0ABD5YJS8</accession>
<comment type="caution">
    <text evidence="1">The sequence shown here is derived from an EMBL/GenBank/DDBJ whole genome shotgun (WGS) entry which is preliminary data.</text>
</comment>
<organism evidence="1 2">
    <name type="scientific">Halocatena marina</name>
    <dbReference type="NCBI Taxonomy" id="2934937"/>
    <lineage>
        <taxon>Archaea</taxon>
        <taxon>Methanobacteriati</taxon>
        <taxon>Methanobacteriota</taxon>
        <taxon>Stenosarchaea group</taxon>
        <taxon>Halobacteria</taxon>
        <taxon>Halobacteriales</taxon>
        <taxon>Natronomonadaceae</taxon>
        <taxon>Halocatena</taxon>
    </lineage>
</organism>
<dbReference type="RefSeq" id="WP_390204971.1">
    <property type="nucleotide sequence ID" value="NZ_JBHSZC010000001.1"/>
</dbReference>
<evidence type="ECO:0000313" key="2">
    <source>
        <dbReference type="Proteomes" id="UP001596417"/>
    </source>
</evidence>